<protein>
    <submittedName>
        <fullName evidence="9">WRKY transcription factor</fullName>
    </submittedName>
</protein>
<proteinExistence type="inferred from homology"/>
<keyword evidence="10" id="KW-1185">Reference proteome</keyword>
<name>A0ABD1GQH2_SALDI</name>
<feature type="compositionally biased region" description="Basic residues" evidence="7">
    <location>
        <begin position="111"/>
        <end position="126"/>
    </location>
</feature>
<feature type="compositionally biased region" description="Low complexity" evidence="7">
    <location>
        <begin position="74"/>
        <end position="88"/>
    </location>
</feature>
<keyword evidence="5" id="KW-0539">Nucleus</keyword>
<dbReference type="SUPFAM" id="SSF118290">
    <property type="entry name" value="WRKY DNA-binding domain"/>
    <property type="match status" value="1"/>
</dbReference>
<feature type="compositionally biased region" description="Basic and acidic residues" evidence="7">
    <location>
        <begin position="207"/>
        <end position="216"/>
    </location>
</feature>
<dbReference type="InterPro" id="IPR036576">
    <property type="entry name" value="WRKY_dom_sf"/>
</dbReference>
<reference evidence="9 10" key="1">
    <citation type="submission" date="2024-06" db="EMBL/GenBank/DDBJ databases">
        <title>A chromosome level genome sequence of Diviner's sage (Salvia divinorum).</title>
        <authorList>
            <person name="Ford S.A."/>
            <person name="Ro D.-K."/>
            <person name="Ness R.W."/>
            <person name="Phillips M.A."/>
        </authorList>
    </citation>
    <scope>NUCLEOTIDE SEQUENCE [LARGE SCALE GENOMIC DNA]</scope>
    <source>
        <strain evidence="9">SAF-2024a</strain>
        <tissue evidence="9">Leaf</tissue>
    </source>
</reference>
<accession>A0ABD1GQH2</accession>
<dbReference type="SMART" id="SM00774">
    <property type="entry name" value="WRKY"/>
    <property type="match status" value="1"/>
</dbReference>
<evidence type="ECO:0000256" key="5">
    <source>
        <dbReference type="ARBA" id="ARBA00023242"/>
    </source>
</evidence>
<sequence length="250" mass="27998">MEDDWDLHAVVRSCSTSTAAASQNPTSFESFTLSKDPFDGPRVEDLHQLRKPFFPKQQIPPISPLSVLQNLSSSHQILQQPQPQSQPKQEIRQISPKKQHLFSIVNASKRSTPRSKKRKHQSKKVCHVPAESLSSDVWSWRKYGQKPIKGSPYPRGYYKCSTIKGCMARKQVERNKSDPGMFIITYTGDHSHPAPTHRNSLAGSTRCKPDSKKPDESEVEVEDDVFFSGLDDLGGEGLLKSPATTAAEEE</sequence>
<feature type="region of interest" description="Disordered" evidence="7">
    <location>
        <begin position="16"/>
        <end position="42"/>
    </location>
</feature>
<keyword evidence="3" id="KW-0238">DNA-binding</keyword>
<evidence type="ECO:0000259" key="8">
    <source>
        <dbReference type="PROSITE" id="PS50811"/>
    </source>
</evidence>
<evidence type="ECO:0000256" key="3">
    <source>
        <dbReference type="ARBA" id="ARBA00023125"/>
    </source>
</evidence>
<dbReference type="InterPro" id="IPR003657">
    <property type="entry name" value="WRKY_dom"/>
</dbReference>
<feature type="region of interest" description="Disordered" evidence="7">
    <location>
        <begin position="74"/>
        <end position="126"/>
    </location>
</feature>
<dbReference type="PROSITE" id="PS50811">
    <property type="entry name" value="WRKY"/>
    <property type="match status" value="1"/>
</dbReference>
<feature type="region of interest" description="Disordered" evidence="7">
    <location>
        <begin position="187"/>
        <end position="250"/>
    </location>
</feature>
<gene>
    <name evidence="9" type="primary">WRKY22</name>
    <name evidence="9" type="ORF">AAHA92_22990</name>
</gene>
<organism evidence="9 10">
    <name type="scientific">Salvia divinorum</name>
    <name type="common">Maria pastora</name>
    <name type="synonym">Diviner's sage</name>
    <dbReference type="NCBI Taxonomy" id="28513"/>
    <lineage>
        <taxon>Eukaryota</taxon>
        <taxon>Viridiplantae</taxon>
        <taxon>Streptophyta</taxon>
        <taxon>Embryophyta</taxon>
        <taxon>Tracheophyta</taxon>
        <taxon>Spermatophyta</taxon>
        <taxon>Magnoliopsida</taxon>
        <taxon>eudicotyledons</taxon>
        <taxon>Gunneridae</taxon>
        <taxon>Pentapetalae</taxon>
        <taxon>asterids</taxon>
        <taxon>lamiids</taxon>
        <taxon>Lamiales</taxon>
        <taxon>Lamiaceae</taxon>
        <taxon>Nepetoideae</taxon>
        <taxon>Mentheae</taxon>
        <taxon>Salviinae</taxon>
        <taxon>Salvia</taxon>
        <taxon>Salvia subgen. Calosphace</taxon>
    </lineage>
</organism>
<comment type="similarity">
    <text evidence="6">Belongs to the WRKY group II-e family.</text>
</comment>
<dbReference type="EMBL" id="JBEAFC010000008">
    <property type="protein sequence ID" value="KAL1546388.1"/>
    <property type="molecule type" value="Genomic_DNA"/>
</dbReference>
<comment type="subcellular location">
    <subcellularLocation>
        <location evidence="1">Nucleus</location>
    </subcellularLocation>
</comment>
<dbReference type="PANTHER" id="PTHR32096">
    <property type="entry name" value="WRKY TRANSCRIPTION FACTOR 30-RELATED-RELATED"/>
    <property type="match status" value="1"/>
</dbReference>
<dbReference type="InterPro" id="IPR044810">
    <property type="entry name" value="WRKY_plant"/>
</dbReference>
<keyword evidence="4" id="KW-0804">Transcription</keyword>
<dbReference type="Pfam" id="PF03106">
    <property type="entry name" value="WRKY"/>
    <property type="match status" value="1"/>
</dbReference>
<evidence type="ECO:0000256" key="7">
    <source>
        <dbReference type="SAM" id="MobiDB-lite"/>
    </source>
</evidence>
<evidence type="ECO:0000313" key="10">
    <source>
        <dbReference type="Proteomes" id="UP001567538"/>
    </source>
</evidence>
<evidence type="ECO:0000256" key="6">
    <source>
        <dbReference type="ARBA" id="ARBA00060761"/>
    </source>
</evidence>
<dbReference type="Gene3D" id="2.20.25.80">
    <property type="entry name" value="WRKY domain"/>
    <property type="match status" value="1"/>
</dbReference>
<dbReference type="GO" id="GO:0003677">
    <property type="term" value="F:DNA binding"/>
    <property type="evidence" value="ECO:0007669"/>
    <property type="project" value="UniProtKB-KW"/>
</dbReference>
<evidence type="ECO:0000256" key="4">
    <source>
        <dbReference type="ARBA" id="ARBA00023163"/>
    </source>
</evidence>
<comment type="caution">
    <text evidence="9">The sequence shown here is derived from an EMBL/GenBank/DDBJ whole genome shotgun (WGS) entry which is preliminary data.</text>
</comment>
<dbReference type="AlphaFoldDB" id="A0ABD1GQH2"/>
<keyword evidence="2" id="KW-0805">Transcription regulation</keyword>
<evidence type="ECO:0000256" key="1">
    <source>
        <dbReference type="ARBA" id="ARBA00004123"/>
    </source>
</evidence>
<feature type="compositionally biased region" description="Polar residues" evidence="7">
    <location>
        <begin position="16"/>
        <end position="33"/>
    </location>
</feature>
<dbReference type="PANTHER" id="PTHR32096:SF155">
    <property type="entry name" value="WRKY TRANSCRIPTION FACTOR 22-LIKE"/>
    <property type="match status" value="1"/>
</dbReference>
<evidence type="ECO:0000256" key="2">
    <source>
        <dbReference type="ARBA" id="ARBA00023015"/>
    </source>
</evidence>
<evidence type="ECO:0000313" key="9">
    <source>
        <dbReference type="EMBL" id="KAL1546388.1"/>
    </source>
</evidence>
<dbReference type="FunFam" id="2.20.25.80:FF:000007">
    <property type="entry name" value="WRKY transcription factor 22"/>
    <property type="match status" value="1"/>
</dbReference>
<dbReference type="GO" id="GO:0005634">
    <property type="term" value="C:nucleus"/>
    <property type="evidence" value="ECO:0007669"/>
    <property type="project" value="UniProtKB-SubCell"/>
</dbReference>
<dbReference type="Proteomes" id="UP001567538">
    <property type="component" value="Unassembled WGS sequence"/>
</dbReference>
<feature type="domain" description="WRKY" evidence="8">
    <location>
        <begin position="129"/>
        <end position="195"/>
    </location>
</feature>